<evidence type="ECO:0000313" key="15">
    <source>
        <dbReference type="Proteomes" id="UP000306509"/>
    </source>
</evidence>
<dbReference type="InterPro" id="IPR050640">
    <property type="entry name" value="Bact_2-comp_sensor_kinase"/>
</dbReference>
<dbReference type="PANTHER" id="PTHR34220">
    <property type="entry name" value="SENSOR HISTIDINE KINASE YPDA"/>
    <property type="match status" value="1"/>
</dbReference>
<evidence type="ECO:0000256" key="4">
    <source>
        <dbReference type="ARBA" id="ARBA00022679"/>
    </source>
</evidence>
<dbReference type="GO" id="GO:0005524">
    <property type="term" value="F:ATP binding"/>
    <property type="evidence" value="ECO:0007669"/>
    <property type="project" value="UniProtKB-KW"/>
</dbReference>
<organism evidence="14 15">
    <name type="scientific">Robinsoniella peoriensis</name>
    <dbReference type="NCBI Taxonomy" id="180332"/>
    <lineage>
        <taxon>Bacteria</taxon>
        <taxon>Bacillati</taxon>
        <taxon>Bacillota</taxon>
        <taxon>Clostridia</taxon>
        <taxon>Lachnospirales</taxon>
        <taxon>Lachnospiraceae</taxon>
        <taxon>Robinsoniella</taxon>
    </lineage>
</organism>
<evidence type="ECO:0000256" key="6">
    <source>
        <dbReference type="ARBA" id="ARBA00022741"/>
    </source>
</evidence>
<evidence type="ECO:0000256" key="10">
    <source>
        <dbReference type="ARBA" id="ARBA00023012"/>
    </source>
</evidence>
<keyword evidence="4 14" id="KW-0808">Transferase</keyword>
<evidence type="ECO:0000256" key="11">
    <source>
        <dbReference type="ARBA" id="ARBA00023136"/>
    </source>
</evidence>
<dbReference type="EMBL" id="QGQD01000042">
    <property type="protein sequence ID" value="TLD01281.1"/>
    <property type="molecule type" value="Genomic_DNA"/>
</dbReference>
<sequence length="596" mass="68492" precursor="true">MRFRTRMILSYAVFVLMAALILGLAYNRYTIREYKNNEYNDTQFISERLANQFDESIKTMKSITDYILSDTGMLSSIRMLASTDHNNESQSGYIEEAKTTIQSGINTDYMIKNFYRVLVFNQYGDVVGSSNYENRIINQNKKTEDLLWLSKVEGHRGKPVLIGIHKDDWGLKSQEMVYSIAREIQGKSMGYIEVQRTVVPPGVNNLKELFELPKSGMDVAAVTEDGEILYSTLKGNQNDFYRKLAQKDKLGVAEYRNDVTNNKELIAISNSKETGVKIMVIENMNQLEREIGYVAPLTFVIAGCFFMISMVFVFIVSGHLTKPIQKLREQMENTRIENLDQEVYLDTSNDEMEALSKSYQKVLTRLDESIVKEKRLSILQLQAQFDTLQAQVNPHFLYNVLNVIANRGMNSGDETICEICGSLAAMLRYATSTVERYAAIGQELQYLEQYFYLIKSRYEHKLQYHMEVEEEIKAEIIPKIVLQQIVENSINHGFTQTSHIMEIDIKGWKEDGFWYIQVSDNGQGIEEEVLKDLQHKIARIRDRLGNKRSNVEMEIGGMGLINTYARLYLLYNEDLVFEINNCDTGAVVKIGGKLKN</sequence>
<keyword evidence="3" id="KW-0597">Phosphoprotein</keyword>
<evidence type="ECO:0000256" key="2">
    <source>
        <dbReference type="ARBA" id="ARBA00022475"/>
    </source>
</evidence>
<dbReference type="InterPro" id="IPR010559">
    <property type="entry name" value="Sig_transdc_His_kin_internal"/>
</dbReference>
<dbReference type="STRING" id="180332.GCA_000797495_02038"/>
<feature type="transmembrane region" description="Helical" evidence="12">
    <location>
        <begin position="293"/>
        <end position="316"/>
    </location>
</feature>
<keyword evidence="9 12" id="KW-1133">Transmembrane helix</keyword>
<keyword evidence="5 12" id="KW-0812">Transmembrane</keyword>
<dbReference type="EC" id="2.7.13.3" evidence="14"/>
<keyword evidence="7 14" id="KW-0418">Kinase</keyword>
<evidence type="ECO:0000256" key="1">
    <source>
        <dbReference type="ARBA" id="ARBA00004651"/>
    </source>
</evidence>
<dbReference type="Pfam" id="PF06580">
    <property type="entry name" value="His_kinase"/>
    <property type="match status" value="1"/>
</dbReference>
<dbReference type="Pfam" id="PF02518">
    <property type="entry name" value="HATPase_c"/>
    <property type="match status" value="1"/>
</dbReference>
<dbReference type="RefSeq" id="WP_044296557.1">
    <property type="nucleotide sequence ID" value="NZ_JTGN01000010.1"/>
</dbReference>
<dbReference type="Gene3D" id="6.10.340.10">
    <property type="match status" value="1"/>
</dbReference>
<evidence type="ECO:0000256" key="12">
    <source>
        <dbReference type="SAM" id="Phobius"/>
    </source>
</evidence>
<protein>
    <submittedName>
        <fullName evidence="14">Sensor histidine kinase YehU</fullName>
        <ecNumber evidence="14">2.7.13.3</ecNumber>
    </submittedName>
</protein>
<dbReference type="InterPro" id="IPR003660">
    <property type="entry name" value="HAMP_dom"/>
</dbReference>
<dbReference type="GO" id="GO:0000155">
    <property type="term" value="F:phosphorelay sensor kinase activity"/>
    <property type="evidence" value="ECO:0007669"/>
    <property type="project" value="InterPro"/>
</dbReference>
<evidence type="ECO:0000256" key="7">
    <source>
        <dbReference type="ARBA" id="ARBA00022777"/>
    </source>
</evidence>
<keyword evidence="2" id="KW-1003">Cell membrane</keyword>
<feature type="domain" description="HAMP" evidence="13">
    <location>
        <begin position="318"/>
        <end position="371"/>
    </location>
</feature>
<dbReference type="AlphaFoldDB" id="A0A4U8Q8P0"/>
<evidence type="ECO:0000256" key="5">
    <source>
        <dbReference type="ARBA" id="ARBA00022692"/>
    </source>
</evidence>
<keyword evidence="6" id="KW-0547">Nucleotide-binding</keyword>
<dbReference type="GO" id="GO:0005886">
    <property type="term" value="C:plasma membrane"/>
    <property type="evidence" value="ECO:0007669"/>
    <property type="project" value="UniProtKB-SubCell"/>
</dbReference>
<dbReference type="InterPro" id="IPR003594">
    <property type="entry name" value="HATPase_dom"/>
</dbReference>
<comment type="caution">
    <text evidence="14">The sequence shown here is derived from an EMBL/GenBank/DDBJ whole genome shotgun (WGS) entry which is preliminary data.</text>
</comment>
<keyword evidence="15" id="KW-1185">Reference proteome</keyword>
<evidence type="ECO:0000256" key="9">
    <source>
        <dbReference type="ARBA" id="ARBA00022989"/>
    </source>
</evidence>
<evidence type="ECO:0000313" key="14">
    <source>
        <dbReference type="EMBL" id="TLD01281.1"/>
    </source>
</evidence>
<evidence type="ECO:0000259" key="13">
    <source>
        <dbReference type="PROSITE" id="PS50885"/>
    </source>
</evidence>
<comment type="subcellular location">
    <subcellularLocation>
        <location evidence="1">Cell membrane</location>
        <topology evidence="1">Multi-pass membrane protein</topology>
    </subcellularLocation>
</comment>
<dbReference type="SUPFAM" id="SSF55874">
    <property type="entry name" value="ATPase domain of HSP90 chaperone/DNA topoisomerase II/histidine kinase"/>
    <property type="match status" value="1"/>
</dbReference>
<dbReference type="Gene3D" id="3.30.565.10">
    <property type="entry name" value="Histidine kinase-like ATPase, C-terminal domain"/>
    <property type="match status" value="1"/>
</dbReference>
<dbReference type="PROSITE" id="PS50885">
    <property type="entry name" value="HAMP"/>
    <property type="match status" value="1"/>
</dbReference>
<dbReference type="PANTHER" id="PTHR34220:SF11">
    <property type="entry name" value="SENSOR PROTEIN KINASE HPTS"/>
    <property type="match status" value="1"/>
</dbReference>
<evidence type="ECO:0000256" key="3">
    <source>
        <dbReference type="ARBA" id="ARBA00022553"/>
    </source>
</evidence>
<proteinExistence type="predicted"/>
<keyword evidence="10" id="KW-0902">Two-component regulatory system</keyword>
<feature type="transmembrane region" description="Helical" evidence="12">
    <location>
        <begin position="7"/>
        <end position="26"/>
    </location>
</feature>
<gene>
    <name evidence="14" type="primary">yehU_16</name>
    <name evidence="14" type="ORF">DSM106044_01834</name>
</gene>
<keyword evidence="8" id="KW-0067">ATP-binding</keyword>
<evidence type="ECO:0000256" key="8">
    <source>
        <dbReference type="ARBA" id="ARBA00022840"/>
    </source>
</evidence>
<dbReference type="SMART" id="SM00304">
    <property type="entry name" value="HAMP"/>
    <property type="match status" value="1"/>
</dbReference>
<name>A0A4U8Q8P0_9FIRM</name>
<reference evidence="14 15" key="1">
    <citation type="journal article" date="2019" name="Anaerobe">
        <title>Detection of Robinsoniella peoriensis in multiple bone samples of a trauma patient.</title>
        <authorList>
            <person name="Schrottner P."/>
            <person name="Hartwich K."/>
            <person name="Bunk B."/>
            <person name="Schober I."/>
            <person name="Helbig S."/>
            <person name="Rudolph W.W."/>
            <person name="Gunzer F."/>
        </authorList>
    </citation>
    <scope>NUCLEOTIDE SEQUENCE [LARGE SCALE GENOMIC DNA]</scope>
    <source>
        <strain evidence="14 15">DSM 106044</strain>
    </source>
</reference>
<dbReference type="InterPro" id="IPR036890">
    <property type="entry name" value="HATPase_C_sf"/>
</dbReference>
<keyword evidence="11 12" id="KW-0472">Membrane</keyword>
<dbReference type="Proteomes" id="UP000306509">
    <property type="component" value="Unassembled WGS sequence"/>
</dbReference>
<accession>A0A4U8Q8P0</accession>